<proteinExistence type="predicted"/>
<evidence type="ECO:0000313" key="3">
    <source>
        <dbReference type="Proteomes" id="UP000289886"/>
    </source>
</evidence>
<keyword evidence="3" id="KW-1185">Reference proteome</keyword>
<evidence type="ECO:0000256" key="1">
    <source>
        <dbReference type="SAM" id="MobiDB-lite"/>
    </source>
</evidence>
<sequence length="107" mass="12603">MWFTGHWDQRRDAHQYEQVRDASLYEEVGRPYPPPPSSGYYHSVLDRQGRALLDPRQGSDPTQGAYQRRGRGQSEYEDPMRVYDSVAEYTPSWRDYETPSEMRGELV</sequence>
<gene>
    <name evidence="2" type="ORF">EOD39_16473</name>
</gene>
<organism evidence="2 3">
    <name type="scientific">Acipenser ruthenus</name>
    <name type="common">Sterlet sturgeon</name>
    <dbReference type="NCBI Taxonomy" id="7906"/>
    <lineage>
        <taxon>Eukaryota</taxon>
        <taxon>Metazoa</taxon>
        <taxon>Chordata</taxon>
        <taxon>Craniata</taxon>
        <taxon>Vertebrata</taxon>
        <taxon>Euteleostomi</taxon>
        <taxon>Actinopterygii</taxon>
        <taxon>Chondrostei</taxon>
        <taxon>Acipenseriformes</taxon>
        <taxon>Acipenseridae</taxon>
        <taxon>Acipenser</taxon>
    </lineage>
</organism>
<comment type="caution">
    <text evidence="2">The sequence shown here is derived from an EMBL/GenBank/DDBJ whole genome shotgun (WGS) entry which is preliminary data.</text>
</comment>
<name>A0A444V5U4_ACIRT</name>
<dbReference type="AlphaFoldDB" id="A0A444V5U4"/>
<reference evidence="2 3" key="1">
    <citation type="submission" date="2019-01" db="EMBL/GenBank/DDBJ databases">
        <title>Draft Genome and Complete Hox-Cluster Characterization of the Sterlet Sturgeon (Acipenser ruthenus).</title>
        <authorList>
            <person name="Wei Q."/>
        </authorList>
    </citation>
    <scope>NUCLEOTIDE SEQUENCE [LARGE SCALE GENOMIC DNA]</scope>
    <source>
        <strain evidence="2">WHYD16114868_AA</strain>
        <tissue evidence="2">Blood</tissue>
    </source>
</reference>
<protein>
    <submittedName>
        <fullName evidence="2">Uncharacterized protein</fullName>
    </submittedName>
</protein>
<evidence type="ECO:0000313" key="2">
    <source>
        <dbReference type="EMBL" id="RXM95782.1"/>
    </source>
</evidence>
<dbReference type="Proteomes" id="UP000289886">
    <property type="component" value="Unassembled WGS sequence"/>
</dbReference>
<feature type="compositionally biased region" description="Basic and acidic residues" evidence="1">
    <location>
        <begin position="72"/>
        <end position="81"/>
    </location>
</feature>
<accession>A0A444V5U4</accession>
<dbReference type="EMBL" id="SCEB01002103">
    <property type="protein sequence ID" value="RXM95782.1"/>
    <property type="molecule type" value="Genomic_DNA"/>
</dbReference>
<feature type="region of interest" description="Disordered" evidence="1">
    <location>
        <begin position="27"/>
        <end position="81"/>
    </location>
</feature>